<dbReference type="Proteomes" id="UP001642900">
    <property type="component" value="Unassembled WGS sequence"/>
</dbReference>
<reference evidence="1 2" key="1">
    <citation type="submission" date="2020-02" db="EMBL/GenBank/DDBJ databases">
        <title>Genome sequence of strain CCNWXJ40-4.</title>
        <authorList>
            <person name="Gao J."/>
            <person name="Sun J."/>
        </authorList>
    </citation>
    <scope>NUCLEOTIDE SEQUENCE [LARGE SCALE GENOMIC DNA]</scope>
    <source>
        <strain evidence="1 2">CCNWXJ 40-4</strain>
    </source>
</reference>
<sequence>MFTRETLVVDGPLAFRTQRIAAAREKTLGREILTLPLVAARLAGGFITPAGTDVLYPAIQAALAAGRFQEIGRVSGLPGMPRAVLESLNAAWRADIDLASLPQQIGRFADLHLIERHLRDQLPASRRLPRDLRDDALARVSHARTLLGRVTLAGIVDIDALWRPLLNQLARFTEVTFPQPASDNPGCCG</sequence>
<name>A0A6G4WNN8_9HYPH</name>
<evidence type="ECO:0000313" key="1">
    <source>
        <dbReference type="EMBL" id="NGO55816.1"/>
    </source>
</evidence>
<keyword evidence="2" id="KW-1185">Reference proteome</keyword>
<gene>
    <name evidence="1" type="ORF">G6N73_33220</name>
</gene>
<dbReference type="AlphaFoldDB" id="A0A6G4WNN8"/>
<proteinExistence type="predicted"/>
<protein>
    <recommendedName>
        <fullName evidence="3">PD-(D/E)XK nuclease family protein</fullName>
    </recommendedName>
</protein>
<comment type="caution">
    <text evidence="1">The sequence shown here is derived from an EMBL/GenBank/DDBJ whole genome shotgun (WGS) entry which is preliminary data.</text>
</comment>
<dbReference type="RefSeq" id="WP_165034158.1">
    <property type="nucleotide sequence ID" value="NZ_JAAKZF010000135.1"/>
</dbReference>
<accession>A0A6G4WNN8</accession>
<organism evidence="1 2">
    <name type="scientific">Allomesorhizobium camelthorni</name>
    <dbReference type="NCBI Taxonomy" id="475069"/>
    <lineage>
        <taxon>Bacteria</taxon>
        <taxon>Pseudomonadati</taxon>
        <taxon>Pseudomonadota</taxon>
        <taxon>Alphaproteobacteria</taxon>
        <taxon>Hyphomicrobiales</taxon>
        <taxon>Phyllobacteriaceae</taxon>
        <taxon>Allomesorhizobium</taxon>
    </lineage>
</organism>
<dbReference type="EMBL" id="JAAKZF010000135">
    <property type="protein sequence ID" value="NGO55816.1"/>
    <property type="molecule type" value="Genomic_DNA"/>
</dbReference>
<evidence type="ECO:0000313" key="2">
    <source>
        <dbReference type="Proteomes" id="UP001642900"/>
    </source>
</evidence>
<evidence type="ECO:0008006" key="3">
    <source>
        <dbReference type="Google" id="ProtNLM"/>
    </source>
</evidence>